<keyword evidence="3" id="KW-1185">Reference proteome</keyword>
<proteinExistence type="predicted"/>
<dbReference type="Proteomes" id="UP000011715">
    <property type="component" value="Unassembled WGS sequence"/>
</dbReference>
<gene>
    <name evidence="1" type="ORF">MAPG_02656</name>
</gene>
<reference evidence="3" key="1">
    <citation type="submission" date="2010-05" db="EMBL/GenBank/DDBJ databases">
        <title>The genome sequence of Magnaporthe poae strain ATCC 64411.</title>
        <authorList>
            <person name="Ma L.-J."/>
            <person name="Dead R."/>
            <person name="Young S."/>
            <person name="Zeng Q."/>
            <person name="Koehrsen M."/>
            <person name="Alvarado L."/>
            <person name="Berlin A."/>
            <person name="Chapman S.B."/>
            <person name="Chen Z."/>
            <person name="Freedman E."/>
            <person name="Gellesch M."/>
            <person name="Goldberg J."/>
            <person name="Griggs A."/>
            <person name="Gujja S."/>
            <person name="Heilman E.R."/>
            <person name="Heiman D."/>
            <person name="Hepburn T."/>
            <person name="Howarth C."/>
            <person name="Jen D."/>
            <person name="Larson L."/>
            <person name="Mehta T."/>
            <person name="Neiman D."/>
            <person name="Pearson M."/>
            <person name="Roberts A."/>
            <person name="Saif S."/>
            <person name="Shea T."/>
            <person name="Shenoy N."/>
            <person name="Sisk P."/>
            <person name="Stolte C."/>
            <person name="Sykes S."/>
            <person name="Walk T."/>
            <person name="White J."/>
            <person name="Yandava C."/>
            <person name="Haas B."/>
            <person name="Nusbaum C."/>
            <person name="Birren B."/>
        </authorList>
    </citation>
    <scope>NUCLEOTIDE SEQUENCE [LARGE SCALE GENOMIC DNA]</scope>
    <source>
        <strain evidence="3">ATCC 64411 / 73-15</strain>
    </source>
</reference>
<reference evidence="1" key="3">
    <citation type="submission" date="2011-03" db="EMBL/GenBank/DDBJ databases">
        <title>Annotation of Magnaporthe poae ATCC 64411.</title>
        <authorList>
            <person name="Ma L.-J."/>
            <person name="Dead R."/>
            <person name="Young S.K."/>
            <person name="Zeng Q."/>
            <person name="Gargeya S."/>
            <person name="Fitzgerald M."/>
            <person name="Haas B."/>
            <person name="Abouelleil A."/>
            <person name="Alvarado L."/>
            <person name="Arachchi H.M."/>
            <person name="Berlin A."/>
            <person name="Brown A."/>
            <person name="Chapman S.B."/>
            <person name="Chen Z."/>
            <person name="Dunbar C."/>
            <person name="Freedman E."/>
            <person name="Gearin G."/>
            <person name="Gellesch M."/>
            <person name="Goldberg J."/>
            <person name="Griggs A."/>
            <person name="Gujja S."/>
            <person name="Heiman D."/>
            <person name="Howarth C."/>
            <person name="Larson L."/>
            <person name="Lui A."/>
            <person name="MacDonald P.J.P."/>
            <person name="Mehta T."/>
            <person name="Montmayeur A."/>
            <person name="Murphy C."/>
            <person name="Neiman D."/>
            <person name="Pearson M."/>
            <person name="Priest M."/>
            <person name="Roberts A."/>
            <person name="Saif S."/>
            <person name="Shea T."/>
            <person name="Shenoy N."/>
            <person name="Sisk P."/>
            <person name="Stolte C."/>
            <person name="Sykes S."/>
            <person name="Yandava C."/>
            <person name="Wortman J."/>
            <person name="Nusbaum C."/>
            <person name="Birren B."/>
        </authorList>
    </citation>
    <scope>NUCLEOTIDE SEQUENCE</scope>
    <source>
        <strain evidence="1">ATCC 64411</strain>
    </source>
</reference>
<sequence length="158" mass="17501">MPGAAPGEEGLSAPAIYVTITPWGGFLLRLLSPGHSHAHTTSTRSKKTMDYMHGLILDCRVSAEWHPRVPARAAMQRISKHVINAKYQLSKQASRLSGQYSRKSRERYIKCPFLVPVEVMLFPRYLNSPSGSSGFCCVGSLHCHHRSLASATIVDARR</sequence>
<reference evidence="2" key="5">
    <citation type="submission" date="2015-06" db="UniProtKB">
        <authorList>
            <consortium name="EnsemblFungi"/>
        </authorList>
    </citation>
    <scope>IDENTIFICATION</scope>
    <source>
        <strain evidence="2">ATCC 64411</strain>
    </source>
</reference>
<dbReference type="EMBL" id="GL876967">
    <property type="protein sequence ID" value="KLU83603.1"/>
    <property type="molecule type" value="Genomic_DNA"/>
</dbReference>
<organism evidence="2 3">
    <name type="scientific">Magnaporthiopsis poae (strain ATCC 64411 / 73-15)</name>
    <name type="common">Kentucky bluegrass fungus</name>
    <name type="synonym">Magnaporthe poae</name>
    <dbReference type="NCBI Taxonomy" id="644358"/>
    <lineage>
        <taxon>Eukaryota</taxon>
        <taxon>Fungi</taxon>
        <taxon>Dikarya</taxon>
        <taxon>Ascomycota</taxon>
        <taxon>Pezizomycotina</taxon>
        <taxon>Sordariomycetes</taxon>
        <taxon>Sordariomycetidae</taxon>
        <taxon>Magnaporthales</taxon>
        <taxon>Magnaporthaceae</taxon>
        <taxon>Magnaporthiopsis</taxon>
    </lineage>
</organism>
<dbReference type="VEuPathDB" id="FungiDB:MAPG_02656"/>
<reference evidence="1" key="2">
    <citation type="submission" date="2010-05" db="EMBL/GenBank/DDBJ databases">
        <title>The Genome Sequence of Magnaporthe poae strain ATCC 64411.</title>
        <authorList>
            <consortium name="The Broad Institute Genome Sequencing Platform"/>
            <consortium name="Broad Institute Genome Sequencing Center for Infectious Disease"/>
            <person name="Ma L.-J."/>
            <person name="Dead R."/>
            <person name="Young S."/>
            <person name="Zeng Q."/>
            <person name="Koehrsen M."/>
            <person name="Alvarado L."/>
            <person name="Berlin A."/>
            <person name="Chapman S.B."/>
            <person name="Chen Z."/>
            <person name="Freedman E."/>
            <person name="Gellesch M."/>
            <person name="Goldberg J."/>
            <person name="Griggs A."/>
            <person name="Gujja S."/>
            <person name="Heilman E.R."/>
            <person name="Heiman D."/>
            <person name="Hepburn T."/>
            <person name="Howarth C."/>
            <person name="Jen D."/>
            <person name="Larson L."/>
            <person name="Mehta T."/>
            <person name="Neiman D."/>
            <person name="Pearson M."/>
            <person name="Roberts A."/>
            <person name="Saif S."/>
            <person name="Shea T."/>
            <person name="Shenoy N."/>
            <person name="Sisk P."/>
            <person name="Stolte C."/>
            <person name="Sykes S."/>
            <person name="Walk T."/>
            <person name="White J."/>
            <person name="Yandava C."/>
            <person name="Haas B."/>
            <person name="Nusbaum C."/>
            <person name="Birren B."/>
        </authorList>
    </citation>
    <scope>NUCLEOTIDE SEQUENCE</scope>
    <source>
        <strain evidence="1">ATCC 64411</strain>
    </source>
</reference>
<evidence type="ECO:0000313" key="3">
    <source>
        <dbReference type="Proteomes" id="UP000011715"/>
    </source>
</evidence>
<name>A0A0C4DRY8_MAGP6</name>
<evidence type="ECO:0000313" key="2">
    <source>
        <dbReference type="EnsemblFungi" id="MAPG_02656T0"/>
    </source>
</evidence>
<protein>
    <submittedName>
        <fullName evidence="1 2">Uncharacterized protein</fullName>
    </submittedName>
</protein>
<evidence type="ECO:0000313" key="1">
    <source>
        <dbReference type="EMBL" id="KLU83603.1"/>
    </source>
</evidence>
<accession>A0A0C4DRY8</accession>
<dbReference type="AlphaFoldDB" id="A0A0C4DRY8"/>
<dbReference type="EnsemblFungi" id="MAPG_02656T0">
    <property type="protein sequence ID" value="MAPG_02656T0"/>
    <property type="gene ID" value="MAPG_02656"/>
</dbReference>
<reference evidence="2" key="4">
    <citation type="journal article" date="2015" name="G3 (Bethesda)">
        <title>Genome sequences of three phytopathogenic species of the Magnaporthaceae family of fungi.</title>
        <authorList>
            <person name="Okagaki L.H."/>
            <person name="Nunes C.C."/>
            <person name="Sailsbery J."/>
            <person name="Clay B."/>
            <person name="Brown D."/>
            <person name="John T."/>
            <person name="Oh Y."/>
            <person name="Young N."/>
            <person name="Fitzgerald M."/>
            <person name="Haas B.J."/>
            <person name="Zeng Q."/>
            <person name="Young S."/>
            <person name="Adiconis X."/>
            <person name="Fan L."/>
            <person name="Levin J.Z."/>
            <person name="Mitchell T.K."/>
            <person name="Okubara P.A."/>
            <person name="Farman M.L."/>
            <person name="Kohn L.M."/>
            <person name="Birren B."/>
            <person name="Ma L.-J."/>
            <person name="Dean R.A."/>
        </authorList>
    </citation>
    <scope>NUCLEOTIDE SEQUENCE</scope>
    <source>
        <strain evidence="2">ATCC 64411 / 73-15</strain>
    </source>
</reference>
<dbReference type="EMBL" id="ADBL01000652">
    <property type="status" value="NOT_ANNOTATED_CDS"/>
    <property type="molecule type" value="Genomic_DNA"/>
</dbReference>